<reference evidence="8" key="1">
    <citation type="submission" date="2016-10" db="EMBL/GenBank/DDBJ databases">
        <authorList>
            <person name="Varghese N."/>
            <person name="Submissions S."/>
        </authorList>
    </citation>
    <scope>NUCLEOTIDE SEQUENCE [LARGE SCALE GENOMIC DNA]</scope>
    <source>
        <strain evidence="8">LMG 24000</strain>
    </source>
</reference>
<keyword evidence="1 4" id="KW-0056">Arginine metabolism</keyword>
<evidence type="ECO:0000313" key="7">
    <source>
        <dbReference type="EMBL" id="SEA85231.1"/>
    </source>
</evidence>
<dbReference type="Proteomes" id="UP000198638">
    <property type="component" value="Unassembled WGS sequence"/>
</dbReference>
<feature type="active site" evidence="4">
    <location>
        <position position="278"/>
    </location>
</feature>
<comment type="catalytic activity">
    <reaction evidence="4">
        <text>N-succinyl-L-glutamate 5-semialdehyde + NAD(+) + H2O = N-succinyl-L-glutamate + NADH + 2 H(+)</text>
        <dbReference type="Rhea" id="RHEA:10812"/>
        <dbReference type="ChEBI" id="CHEBI:15377"/>
        <dbReference type="ChEBI" id="CHEBI:15378"/>
        <dbReference type="ChEBI" id="CHEBI:57540"/>
        <dbReference type="ChEBI" id="CHEBI:57945"/>
        <dbReference type="ChEBI" id="CHEBI:58520"/>
        <dbReference type="ChEBI" id="CHEBI:58763"/>
        <dbReference type="EC" id="1.2.1.71"/>
    </reaction>
</comment>
<dbReference type="InterPro" id="IPR016161">
    <property type="entry name" value="Ald_DH/histidinol_DH"/>
</dbReference>
<dbReference type="CDD" id="cd07095">
    <property type="entry name" value="ALDH_SGSD_AstD"/>
    <property type="match status" value="1"/>
</dbReference>
<proteinExistence type="inferred from homology"/>
<evidence type="ECO:0000256" key="3">
    <source>
        <dbReference type="ARBA" id="ARBA00023027"/>
    </source>
</evidence>
<evidence type="ECO:0000259" key="6">
    <source>
        <dbReference type="Pfam" id="PF00171"/>
    </source>
</evidence>
<dbReference type="UniPathway" id="UPA00185">
    <property type="reaction ID" value="UER00282"/>
</dbReference>
<dbReference type="InterPro" id="IPR017649">
    <property type="entry name" value="SuccinylGlu_semiald_DH_AstD"/>
</dbReference>
<dbReference type="Pfam" id="PF00171">
    <property type="entry name" value="Aldedh"/>
    <property type="match status" value="1"/>
</dbReference>
<protein>
    <recommendedName>
        <fullName evidence="4">N-succinylglutamate 5-semialdehyde dehydrogenase</fullName>
        <ecNumber evidence="4">1.2.1.71</ecNumber>
    </recommendedName>
    <alternativeName>
        <fullName evidence="4">Succinylglutamic semialdehyde dehydrogenase</fullName>
        <shortName evidence="4">SGSD</shortName>
    </alternativeName>
</protein>
<dbReference type="Gene3D" id="3.40.605.10">
    <property type="entry name" value="Aldehyde Dehydrogenase, Chain A, domain 1"/>
    <property type="match status" value="1"/>
</dbReference>
<dbReference type="FunFam" id="3.40.605.10:FF:000010">
    <property type="entry name" value="N-succinylglutamate 5-semialdehyde dehydrogenase"/>
    <property type="match status" value="1"/>
</dbReference>
<evidence type="ECO:0000313" key="8">
    <source>
        <dbReference type="Proteomes" id="UP000198638"/>
    </source>
</evidence>
<name>A0A1H4EJJ5_9BURK</name>
<dbReference type="SUPFAM" id="SSF53720">
    <property type="entry name" value="ALDH-like"/>
    <property type="match status" value="1"/>
</dbReference>
<evidence type="ECO:0000256" key="5">
    <source>
        <dbReference type="PROSITE-ProRule" id="PRU10007"/>
    </source>
</evidence>
<dbReference type="PANTHER" id="PTHR11699">
    <property type="entry name" value="ALDEHYDE DEHYDROGENASE-RELATED"/>
    <property type="match status" value="1"/>
</dbReference>
<organism evidence="7 8">
    <name type="scientific">Paraburkholderia sartisoli</name>
    <dbReference type="NCBI Taxonomy" id="83784"/>
    <lineage>
        <taxon>Bacteria</taxon>
        <taxon>Pseudomonadati</taxon>
        <taxon>Pseudomonadota</taxon>
        <taxon>Betaproteobacteria</taxon>
        <taxon>Burkholderiales</taxon>
        <taxon>Burkholderiaceae</taxon>
        <taxon>Paraburkholderia</taxon>
    </lineage>
</organism>
<sequence>MNELFIDGEWVAGTGPVFASRNPGTDQVVWEGRSASADDVERAVRSARNAFQAWAALDFDARIAIVRRFAGLLTERKDAMAEAIGRETGKPLWEARTEAASMAAKVAISIQAYNERTGEKRTPMADGVAVLRHRPHGVVAVFGPYNFPGHLPNGHIVPALIAGNAVVFKPSELAPGVAQATVEVWRDAGLPAGVLNLVQGEKETGIALANHRQIDGLFFTGSSDTGTLLHKQFGGRPEIVLALEMGGNNPLVIAPVSDIDAAVHHTIQSAFLSAGQRCTCARRIFVPSDAFGDRYVERLVDVTSRIAVGEYNANPQPFMGAVISARAASRLVAAQERLIADGAKPLLKMEQRDPKLGFVTPAILDVTHVRNLPDEEHFGPLAQIIRYGNFDEAIERANDTGFGLSAGLLADDEALWTQFQRGIRAGIVNWNRPTNGASSGAPFGGTGRSGNNRPSAYYAADYCAYPMASVESAQLQMPASVSPGLQF</sequence>
<dbReference type="PROSITE" id="PS00687">
    <property type="entry name" value="ALDEHYDE_DEHYDR_GLU"/>
    <property type="match status" value="1"/>
</dbReference>
<dbReference type="EMBL" id="FNRQ01000003">
    <property type="protein sequence ID" value="SEA85231.1"/>
    <property type="molecule type" value="Genomic_DNA"/>
</dbReference>
<dbReference type="InterPro" id="IPR016160">
    <property type="entry name" value="Ald_DH_CS_CYS"/>
</dbReference>
<keyword evidence="3 4" id="KW-0520">NAD</keyword>
<dbReference type="NCBIfam" id="TIGR03240">
    <property type="entry name" value="arg_catab_astD"/>
    <property type="match status" value="1"/>
</dbReference>
<dbReference type="STRING" id="83784.SAMN05192564_103419"/>
<comment type="function">
    <text evidence="4">Catalyzes the NAD-dependent reduction of succinylglutamate semialdehyde into succinylglutamate.</text>
</comment>
<feature type="active site" evidence="4 5">
    <location>
        <position position="244"/>
    </location>
</feature>
<dbReference type="AlphaFoldDB" id="A0A1H4EJJ5"/>
<evidence type="ECO:0000256" key="1">
    <source>
        <dbReference type="ARBA" id="ARBA00022503"/>
    </source>
</evidence>
<dbReference type="Gene3D" id="3.40.309.10">
    <property type="entry name" value="Aldehyde Dehydrogenase, Chain A, domain 2"/>
    <property type="match status" value="1"/>
</dbReference>
<dbReference type="InterPro" id="IPR029510">
    <property type="entry name" value="Ald_DH_CS_GLU"/>
</dbReference>
<gene>
    <name evidence="4" type="primary">astD</name>
    <name evidence="7" type="ORF">SAMN05192564_103419</name>
</gene>
<dbReference type="HAMAP" id="MF_01174">
    <property type="entry name" value="Aldedh_AstD"/>
    <property type="match status" value="1"/>
</dbReference>
<feature type="binding site" evidence="4">
    <location>
        <begin position="221"/>
        <end position="226"/>
    </location>
    <ligand>
        <name>NAD(+)</name>
        <dbReference type="ChEBI" id="CHEBI:57540"/>
    </ligand>
</feature>
<dbReference type="GO" id="GO:0043824">
    <property type="term" value="F:succinylglutamate-semialdehyde dehydrogenase activity"/>
    <property type="evidence" value="ECO:0007669"/>
    <property type="project" value="UniProtKB-EC"/>
</dbReference>
<dbReference type="InterPro" id="IPR016163">
    <property type="entry name" value="Ald_DH_C"/>
</dbReference>
<dbReference type="OrthoDB" id="6187633at2"/>
<evidence type="ECO:0000256" key="2">
    <source>
        <dbReference type="ARBA" id="ARBA00023002"/>
    </source>
</evidence>
<dbReference type="GO" id="GO:0019545">
    <property type="term" value="P:L-arginine catabolic process to succinate"/>
    <property type="evidence" value="ECO:0007669"/>
    <property type="project" value="UniProtKB-UniRule"/>
</dbReference>
<dbReference type="InterPro" id="IPR016162">
    <property type="entry name" value="Ald_DH_N"/>
</dbReference>
<dbReference type="RefSeq" id="WP_090533660.1">
    <property type="nucleotide sequence ID" value="NZ_FNRQ01000003.1"/>
</dbReference>
<dbReference type="NCBIfam" id="NF006992">
    <property type="entry name" value="PRK09457.1"/>
    <property type="match status" value="1"/>
</dbReference>
<accession>A0A1H4EJJ5</accession>
<comment type="pathway">
    <text evidence="4">Amino-acid degradation; L-arginine degradation via AST pathway; L-glutamate and succinate from L-arginine: step 4/5.</text>
</comment>
<keyword evidence="8" id="KW-1185">Reference proteome</keyword>
<comment type="similarity">
    <text evidence="4">Belongs to the aldehyde dehydrogenase family. AstD subfamily.</text>
</comment>
<dbReference type="InterPro" id="IPR015590">
    <property type="entry name" value="Aldehyde_DH_dom"/>
</dbReference>
<keyword evidence="2 4" id="KW-0560">Oxidoreductase</keyword>
<dbReference type="PROSITE" id="PS00070">
    <property type="entry name" value="ALDEHYDE_DEHYDR_CYS"/>
    <property type="match status" value="1"/>
</dbReference>
<feature type="domain" description="Aldehyde dehydrogenase" evidence="6">
    <location>
        <begin position="10"/>
        <end position="461"/>
    </location>
</feature>
<evidence type="ECO:0000256" key="4">
    <source>
        <dbReference type="HAMAP-Rule" id="MF_01174"/>
    </source>
</evidence>
<dbReference type="EC" id="1.2.1.71" evidence="4"/>
<dbReference type="GO" id="GO:0019544">
    <property type="term" value="P:L-arginine catabolic process to L-glutamate"/>
    <property type="evidence" value="ECO:0007669"/>
    <property type="project" value="UniProtKB-UniRule"/>
</dbReference>